<dbReference type="PANTHER" id="PTHR34300:SF2">
    <property type="entry name" value="QUEUOSINE PRECURSOR TRANSPORTER-RELATED"/>
    <property type="match status" value="1"/>
</dbReference>
<keyword evidence="1" id="KW-0812">Transmembrane</keyword>
<comment type="subcellular location">
    <subcellularLocation>
        <location evidence="1">Cell membrane</location>
        <topology evidence="1">Multi-pass membrane protein</topology>
    </subcellularLocation>
</comment>
<feature type="transmembrane region" description="Helical" evidence="1">
    <location>
        <begin position="148"/>
        <end position="167"/>
    </location>
</feature>
<keyword evidence="1" id="KW-1133">Transmembrane helix</keyword>
<reference evidence="2 3" key="1">
    <citation type="journal article" date="2016" name="Nat. Commun.">
        <title>Thousands of microbial genomes shed light on interconnected biogeochemical processes in an aquifer system.</title>
        <authorList>
            <person name="Anantharaman K."/>
            <person name="Brown C.T."/>
            <person name="Hug L.A."/>
            <person name="Sharon I."/>
            <person name="Castelle C.J."/>
            <person name="Probst A.J."/>
            <person name="Thomas B.C."/>
            <person name="Singh A."/>
            <person name="Wilkins M.J."/>
            <person name="Karaoz U."/>
            <person name="Brodie E.L."/>
            <person name="Williams K.H."/>
            <person name="Hubbard S.S."/>
            <person name="Banfield J.F."/>
        </authorList>
    </citation>
    <scope>NUCLEOTIDE SEQUENCE [LARGE SCALE GENOMIC DNA]</scope>
</reference>
<dbReference type="Proteomes" id="UP000177953">
    <property type="component" value="Unassembled WGS sequence"/>
</dbReference>
<evidence type="ECO:0000313" key="2">
    <source>
        <dbReference type="EMBL" id="OGH70364.1"/>
    </source>
</evidence>
<keyword evidence="1" id="KW-0472">Membrane</keyword>
<gene>
    <name evidence="2" type="ORF">A2754_03135</name>
</gene>
<evidence type="ECO:0000256" key="1">
    <source>
        <dbReference type="HAMAP-Rule" id="MF_02088"/>
    </source>
</evidence>
<name>A0A1F6MFG0_9BACT</name>
<dbReference type="PANTHER" id="PTHR34300">
    <property type="entry name" value="QUEUOSINE PRECURSOR TRANSPORTER-RELATED"/>
    <property type="match status" value="1"/>
</dbReference>
<feature type="transmembrane region" description="Helical" evidence="1">
    <location>
        <begin position="35"/>
        <end position="53"/>
    </location>
</feature>
<protein>
    <recommendedName>
        <fullName evidence="1">Probable queuosine precursor transporter</fullName>
        <shortName evidence="1">Q precursor transporter</shortName>
    </recommendedName>
</protein>
<organism evidence="2 3">
    <name type="scientific">Candidatus Magasanikbacteria bacterium RIFCSPHIGHO2_01_FULL_47_8</name>
    <dbReference type="NCBI Taxonomy" id="1798673"/>
    <lineage>
        <taxon>Bacteria</taxon>
        <taxon>Candidatus Magasanikiibacteriota</taxon>
    </lineage>
</organism>
<dbReference type="EMBL" id="MFPU01000009">
    <property type="protein sequence ID" value="OGH70364.1"/>
    <property type="molecule type" value="Genomic_DNA"/>
</dbReference>
<keyword evidence="1" id="KW-0813">Transport</keyword>
<keyword evidence="1" id="KW-1003">Cell membrane</keyword>
<dbReference type="NCBIfam" id="TIGR00697">
    <property type="entry name" value="queuosine precursor transporter"/>
    <property type="match status" value="1"/>
</dbReference>
<comment type="function">
    <text evidence="1">Involved in the import of queuosine (Q) precursors, required for Q precursor salvage.</text>
</comment>
<feature type="transmembrane region" description="Helical" evidence="1">
    <location>
        <begin position="65"/>
        <end position="88"/>
    </location>
</feature>
<proteinExistence type="inferred from homology"/>
<comment type="similarity">
    <text evidence="1">Belongs to the vitamin uptake transporter (VUT/ECF) (TC 2.A.88) family. Q precursor transporter subfamily.</text>
</comment>
<evidence type="ECO:0000313" key="3">
    <source>
        <dbReference type="Proteomes" id="UP000177953"/>
    </source>
</evidence>
<dbReference type="InterPro" id="IPR003744">
    <property type="entry name" value="YhhQ"/>
</dbReference>
<dbReference type="HAMAP" id="MF_02088">
    <property type="entry name" value="Q_prec_transport"/>
    <property type="match status" value="1"/>
</dbReference>
<accession>A0A1F6MFG0</accession>
<feature type="transmembrane region" description="Helical" evidence="1">
    <location>
        <begin position="108"/>
        <end position="127"/>
    </location>
</feature>
<comment type="caution">
    <text evidence="2">The sequence shown here is derived from an EMBL/GenBank/DDBJ whole genome shotgun (WGS) entry which is preliminary data.</text>
</comment>
<sequence>MKTYKYLGLILGLYITFQLVSDVSAGKIIQILGYPVSVTVLFFPITYIFADVLTEVYGYARARSVIWTVFFSSVIAGLVYQLAVYLPPAAGFDAGAAYARVLGSVPRILLGGWIAVWVGGILNDYILAKMKVLTNGKHLWARTITSTIFGELANTVLFYTIALYAILPNDLLVASILSGWIIKVAVEVIFTPWTYYVVRKLKKAENEDYYDRDTNFNPFTIEAPKL</sequence>
<dbReference type="AlphaFoldDB" id="A0A1F6MFG0"/>
<dbReference type="Pfam" id="PF02592">
    <property type="entry name" value="Vut_1"/>
    <property type="match status" value="1"/>
</dbReference>
<dbReference type="GO" id="GO:0022857">
    <property type="term" value="F:transmembrane transporter activity"/>
    <property type="evidence" value="ECO:0007669"/>
    <property type="project" value="UniProtKB-UniRule"/>
</dbReference>
<feature type="transmembrane region" description="Helical" evidence="1">
    <location>
        <begin position="173"/>
        <end position="198"/>
    </location>
</feature>
<dbReference type="GO" id="GO:0005886">
    <property type="term" value="C:plasma membrane"/>
    <property type="evidence" value="ECO:0007669"/>
    <property type="project" value="UniProtKB-SubCell"/>
</dbReference>